<evidence type="ECO:0000313" key="5">
    <source>
        <dbReference type="EMBL" id="OUR77644.1"/>
    </source>
</evidence>
<dbReference type="InterPro" id="IPR043128">
    <property type="entry name" value="Rev_trsase/Diguanyl_cyclase"/>
</dbReference>
<comment type="caution">
    <text evidence="5">The sequence shown here is derived from an EMBL/GenBank/DDBJ whole genome shotgun (WGS) entry which is preliminary data.</text>
</comment>
<accession>A0A1Y5E8Q7</accession>
<dbReference type="GO" id="GO:1902201">
    <property type="term" value="P:negative regulation of bacterial-type flagellum-dependent cell motility"/>
    <property type="evidence" value="ECO:0007669"/>
    <property type="project" value="TreeGrafter"/>
</dbReference>
<dbReference type="Proteomes" id="UP000243053">
    <property type="component" value="Unassembled WGS sequence"/>
</dbReference>
<dbReference type="Pfam" id="PF00990">
    <property type="entry name" value="GGDEF"/>
    <property type="match status" value="1"/>
</dbReference>
<organism evidence="5 6">
    <name type="scientific">Colwellia psychrerythraea</name>
    <name type="common">Vibrio psychroerythus</name>
    <dbReference type="NCBI Taxonomy" id="28229"/>
    <lineage>
        <taxon>Bacteria</taxon>
        <taxon>Pseudomonadati</taxon>
        <taxon>Pseudomonadota</taxon>
        <taxon>Gammaproteobacteria</taxon>
        <taxon>Alteromonadales</taxon>
        <taxon>Colwelliaceae</taxon>
        <taxon>Colwellia</taxon>
    </lineage>
</organism>
<dbReference type="InterPro" id="IPR029787">
    <property type="entry name" value="Nucleotide_cyclase"/>
</dbReference>
<comment type="cofactor">
    <cofactor evidence="1">
        <name>Mg(2+)</name>
        <dbReference type="ChEBI" id="CHEBI:18420"/>
    </cofactor>
</comment>
<dbReference type="CDD" id="cd01949">
    <property type="entry name" value="GGDEF"/>
    <property type="match status" value="1"/>
</dbReference>
<dbReference type="PANTHER" id="PTHR45138">
    <property type="entry name" value="REGULATORY COMPONENTS OF SENSORY TRANSDUCTION SYSTEM"/>
    <property type="match status" value="1"/>
</dbReference>
<feature type="domain" description="GGDEF" evidence="4">
    <location>
        <begin position="40"/>
        <end position="169"/>
    </location>
</feature>
<dbReference type="GO" id="GO:0043709">
    <property type="term" value="P:cell adhesion involved in single-species biofilm formation"/>
    <property type="evidence" value="ECO:0007669"/>
    <property type="project" value="TreeGrafter"/>
</dbReference>
<proteinExistence type="predicted"/>
<dbReference type="SUPFAM" id="SSF55073">
    <property type="entry name" value="Nucleotide cyclase"/>
    <property type="match status" value="1"/>
</dbReference>
<evidence type="ECO:0000256" key="3">
    <source>
        <dbReference type="ARBA" id="ARBA00034247"/>
    </source>
</evidence>
<dbReference type="GO" id="GO:0005886">
    <property type="term" value="C:plasma membrane"/>
    <property type="evidence" value="ECO:0007669"/>
    <property type="project" value="TreeGrafter"/>
</dbReference>
<evidence type="ECO:0000259" key="4">
    <source>
        <dbReference type="PROSITE" id="PS50887"/>
    </source>
</evidence>
<comment type="catalytic activity">
    <reaction evidence="3">
        <text>2 GTP = 3',3'-c-di-GMP + 2 diphosphate</text>
        <dbReference type="Rhea" id="RHEA:24898"/>
        <dbReference type="ChEBI" id="CHEBI:33019"/>
        <dbReference type="ChEBI" id="CHEBI:37565"/>
        <dbReference type="ChEBI" id="CHEBI:58805"/>
        <dbReference type="EC" id="2.7.7.65"/>
    </reaction>
</comment>
<gene>
    <name evidence="5" type="ORF">A9Q75_14925</name>
</gene>
<evidence type="ECO:0000256" key="1">
    <source>
        <dbReference type="ARBA" id="ARBA00001946"/>
    </source>
</evidence>
<sequence>MLHQSLSDESVRDPMTGALNRRQLSTHLDASLANKKRNHVNSAILMFDIDHFKQINDNFGHDVGDKVIKELVAIIDVHSREVDMLFRVGGEEFILLMNDIKISDAHNFAEKLRRFIEASRIVENHPITVSIGICESFHSFSSETWMKNADTTLYEAKTSGRNQVRIHDSFG</sequence>
<dbReference type="AlphaFoldDB" id="A0A1Y5E8Q7"/>
<dbReference type="EMBL" id="MAAF01000085">
    <property type="protein sequence ID" value="OUR77644.1"/>
    <property type="molecule type" value="Genomic_DNA"/>
</dbReference>
<name>A0A1Y5E8Q7_COLPS</name>
<dbReference type="EC" id="2.7.7.65" evidence="2"/>
<dbReference type="NCBIfam" id="TIGR00254">
    <property type="entry name" value="GGDEF"/>
    <property type="match status" value="1"/>
</dbReference>
<dbReference type="GO" id="GO:0052621">
    <property type="term" value="F:diguanylate cyclase activity"/>
    <property type="evidence" value="ECO:0007669"/>
    <property type="project" value="UniProtKB-EC"/>
</dbReference>
<protein>
    <recommendedName>
        <fullName evidence="2">diguanylate cyclase</fullName>
        <ecNumber evidence="2">2.7.7.65</ecNumber>
    </recommendedName>
</protein>
<dbReference type="InterPro" id="IPR050469">
    <property type="entry name" value="Diguanylate_Cyclase"/>
</dbReference>
<dbReference type="PANTHER" id="PTHR45138:SF9">
    <property type="entry name" value="DIGUANYLATE CYCLASE DGCM-RELATED"/>
    <property type="match status" value="1"/>
</dbReference>
<dbReference type="InterPro" id="IPR000160">
    <property type="entry name" value="GGDEF_dom"/>
</dbReference>
<dbReference type="SMART" id="SM00267">
    <property type="entry name" value="GGDEF"/>
    <property type="match status" value="1"/>
</dbReference>
<dbReference type="PROSITE" id="PS50887">
    <property type="entry name" value="GGDEF"/>
    <property type="match status" value="1"/>
</dbReference>
<dbReference type="FunFam" id="3.30.70.270:FF:000001">
    <property type="entry name" value="Diguanylate cyclase domain protein"/>
    <property type="match status" value="1"/>
</dbReference>
<evidence type="ECO:0000256" key="2">
    <source>
        <dbReference type="ARBA" id="ARBA00012528"/>
    </source>
</evidence>
<reference evidence="6" key="1">
    <citation type="journal article" date="2017" name="Proc. Natl. Acad. Sci. U.S.A.">
        <title>Simulation of Deepwater Horizon oil plume reveals substrate specialization within a complex community of hydrocarbon degraders.</title>
        <authorList>
            <person name="Hu P."/>
            <person name="Dubinsky E.A."/>
            <person name="Probst A.J."/>
            <person name="Wang J."/>
            <person name="Sieber C.M.K."/>
            <person name="Tom L.M."/>
            <person name="Gardinali P."/>
            <person name="Banfield J.F."/>
            <person name="Atlas R.M."/>
            <person name="Andersen G.L."/>
        </authorList>
    </citation>
    <scope>NUCLEOTIDE SEQUENCE [LARGE SCALE GENOMIC DNA]</scope>
</reference>
<dbReference type="Gene3D" id="3.30.70.270">
    <property type="match status" value="1"/>
</dbReference>
<evidence type="ECO:0000313" key="6">
    <source>
        <dbReference type="Proteomes" id="UP000243053"/>
    </source>
</evidence>